<dbReference type="PANTHER" id="PTHR47706:SF9">
    <property type="entry name" value="NMRA-LIKE DOMAIN-CONTAINING PROTEIN-RELATED"/>
    <property type="match status" value="1"/>
</dbReference>
<gene>
    <name evidence="5" type="ORF">MVEN_02294700</name>
</gene>
<evidence type="ECO:0000259" key="4">
    <source>
        <dbReference type="Pfam" id="PF05368"/>
    </source>
</evidence>
<keyword evidence="2" id="KW-0560">Oxidoreductase</keyword>
<dbReference type="Gene3D" id="3.40.50.720">
    <property type="entry name" value="NAD(P)-binding Rossmann-like Domain"/>
    <property type="match status" value="1"/>
</dbReference>
<feature type="domain" description="NmrA-like" evidence="4">
    <location>
        <begin position="5"/>
        <end position="221"/>
    </location>
</feature>
<reference evidence="5" key="1">
    <citation type="submission" date="2020-05" db="EMBL/GenBank/DDBJ databases">
        <title>Mycena genomes resolve the evolution of fungal bioluminescence.</title>
        <authorList>
            <person name="Tsai I.J."/>
        </authorList>
    </citation>
    <scope>NUCLEOTIDE SEQUENCE</scope>
    <source>
        <strain evidence="5">CCC161011</strain>
    </source>
</reference>
<comment type="caution">
    <text evidence="5">The sequence shown here is derived from an EMBL/GenBank/DDBJ whole genome shotgun (WGS) entry which is preliminary data.</text>
</comment>
<feature type="region of interest" description="Disordered" evidence="3">
    <location>
        <begin position="668"/>
        <end position="730"/>
    </location>
</feature>
<dbReference type="InterPro" id="IPR051609">
    <property type="entry name" value="NmrA/Isoflavone_reductase-like"/>
</dbReference>
<keyword evidence="6" id="KW-1185">Reference proteome</keyword>
<protein>
    <submittedName>
        <fullName evidence="5">NmrA domain-containing protein</fullName>
    </submittedName>
</protein>
<dbReference type="AlphaFoldDB" id="A0A8H6X5R0"/>
<evidence type="ECO:0000256" key="2">
    <source>
        <dbReference type="ARBA" id="ARBA00023002"/>
    </source>
</evidence>
<evidence type="ECO:0000256" key="3">
    <source>
        <dbReference type="SAM" id="MobiDB-lite"/>
    </source>
</evidence>
<dbReference type="OrthoDB" id="2886770at2759"/>
<evidence type="ECO:0000256" key="1">
    <source>
        <dbReference type="ARBA" id="ARBA00022857"/>
    </source>
</evidence>
<dbReference type="GO" id="GO:0016491">
    <property type="term" value="F:oxidoreductase activity"/>
    <property type="evidence" value="ECO:0007669"/>
    <property type="project" value="UniProtKB-KW"/>
</dbReference>
<dbReference type="InterPro" id="IPR008030">
    <property type="entry name" value="NmrA-like"/>
</dbReference>
<dbReference type="InterPro" id="IPR036291">
    <property type="entry name" value="NAD(P)-bd_dom_sf"/>
</dbReference>
<dbReference type="Proteomes" id="UP000620124">
    <property type="component" value="Unassembled WGS sequence"/>
</dbReference>
<evidence type="ECO:0000313" key="6">
    <source>
        <dbReference type="Proteomes" id="UP000620124"/>
    </source>
</evidence>
<dbReference type="EMBL" id="JACAZI010000026">
    <property type="protein sequence ID" value="KAF7334642.1"/>
    <property type="molecule type" value="Genomic_DNA"/>
</dbReference>
<organism evidence="5 6">
    <name type="scientific">Mycena venus</name>
    <dbReference type="NCBI Taxonomy" id="2733690"/>
    <lineage>
        <taxon>Eukaryota</taxon>
        <taxon>Fungi</taxon>
        <taxon>Dikarya</taxon>
        <taxon>Basidiomycota</taxon>
        <taxon>Agaricomycotina</taxon>
        <taxon>Agaricomycetes</taxon>
        <taxon>Agaricomycetidae</taxon>
        <taxon>Agaricales</taxon>
        <taxon>Marasmiineae</taxon>
        <taxon>Mycenaceae</taxon>
        <taxon>Mycena</taxon>
    </lineage>
</organism>
<evidence type="ECO:0000313" key="5">
    <source>
        <dbReference type="EMBL" id="KAF7334642.1"/>
    </source>
</evidence>
<feature type="compositionally biased region" description="Acidic residues" evidence="3">
    <location>
        <begin position="708"/>
        <end position="730"/>
    </location>
</feature>
<dbReference type="SUPFAM" id="SSF51735">
    <property type="entry name" value="NAD(P)-binding Rossmann-fold domains"/>
    <property type="match status" value="1"/>
</dbReference>
<dbReference type="Pfam" id="PF05368">
    <property type="entry name" value="NmrA"/>
    <property type="match status" value="1"/>
</dbReference>
<accession>A0A8H6X5R0</accession>
<sequence>MSTYKALAVVGGGAIGIPIVNALAERTHLSVYLLTRPGSSPKNVPSGVEIIPVDYTNTSAVAAVFKQHSIDVVLSTVNNAGLAAQKALVDAAKLTGVKLFLPSEYGAPTDRQPDGVNNPIGGLGAKNQTAAYLKSVGLPSTKIFTGLFTEYIPWLVGFPEHGKFKIVGKGDAQASFTSIADVAGFVAYILTSFPPSEVEDRIFRLEGDRASLRDLAVRFNTTMEHVSRIEGEEGEAKTAVSVILSSGAGSTGWDAITEADRSGDEAAGSGNKMPCYKPLIILKLAHGRSNIDATDLTPAATRHRIADIDTEIAALDESIHKLRLQQASLKSHLDAYVYPVLDLPHEIVSEVFLQTISASTPSRLKAPLLLGQICHTWREIALSTPALWADLNIDVRGTNDLARVNKLRLLELWLIRSRDCPLHLTISSRPPPDASDDCSIAEFIYAIVPHCARWKTLFLTLPFCDLSLITGEMPILCFLALTIMDMDEMSSTPVQVFDRAPKLVSFLVCGALNPNLVVFPWAQIELFCIYTDFIDAILEILVPLVNITQLVIGIRSSGSHPEFMIDTVTAPDIPSMVHLRAVFLQSRHPTNSIAAEQLLEKLMIPKLVHLRITTPSLSPRVIASLLSRSHCHLPSLRIEINESKFSEEYHRSILPVVGSMVFSKRDVEEEDTDLSFETEQESDDDLSDLEDEDLDEENSSVEHSGGEDSGEEEETPGEEDLSEEEWEEDD</sequence>
<feature type="compositionally biased region" description="Acidic residues" evidence="3">
    <location>
        <begin position="668"/>
        <end position="699"/>
    </location>
</feature>
<keyword evidence="1" id="KW-0521">NADP</keyword>
<proteinExistence type="predicted"/>
<name>A0A8H6X5R0_9AGAR</name>
<dbReference type="PANTHER" id="PTHR47706">
    <property type="entry name" value="NMRA-LIKE FAMILY PROTEIN"/>
    <property type="match status" value="1"/>
</dbReference>